<name>A0ACB8EQH7_9SAUR</name>
<evidence type="ECO:0000313" key="2">
    <source>
        <dbReference type="Proteomes" id="UP000827872"/>
    </source>
</evidence>
<protein>
    <submittedName>
        <fullName evidence="1">Uncharacterized protein</fullName>
    </submittedName>
</protein>
<proteinExistence type="predicted"/>
<evidence type="ECO:0000313" key="1">
    <source>
        <dbReference type="EMBL" id="KAH7995014.1"/>
    </source>
</evidence>
<gene>
    <name evidence="1" type="ORF">K3G42_019972</name>
</gene>
<organism evidence="1 2">
    <name type="scientific">Sphaerodactylus townsendi</name>
    <dbReference type="NCBI Taxonomy" id="933632"/>
    <lineage>
        <taxon>Eukaryota</taxon>
        <taxon>Metazoa</taxon>
        <taxon>Chordata</taxon>
        <taxon>Craniata</taxon>
        <taxon>Vertebrata</taxon>
        <taxon>Euteleostomi</taxon>
        <taxon>Lepidosauria</taxon>
        <taxon>Squamata</taxon>
        <taxon>Bifurcata</taxon>
        <taxon>Gekkota</taxon>
        <taxon>Sphaerodactylidae</taxon>
        <taxon>Sphaerodactylus</taxon>
    </lineage>
</organism>
<keyword evidence="2" id="KW-1185">Reference proteome</keyword>
<accession>A0ACB8EQH7</accession>
<reference evidence="1" key="1">
    <citation type="submission" date="2021-08" db="EMBL/GenBank/DDBJ databases">
        <title>The first chromosome-level gecko genome reveals the dynamic sex chromosomes of Neotropical dwarf geckos (Sphaerodactylidae: Sphaerodactylus).</title>
        <authorList>
            <person name="Pinto B.J."/>
            <person name="Keating S.E."/>
            <person name="Gamble T."/>
        </authorList>
    </citation>
    <scope>NUCLEOTIDE SEQUENCE</scope>
    <source>
        <strain evidence="1">TG3544</strain>
    </source>
</reference>
<dbReference type="Proteomes" id="UP000827872">
    <property type="component" value="Linkage Group LG07"/>
</dbReference>
<dbReference type="EMBL" id="CM037620">
    <property type="protein sequence ID" value="KAH7995014.1"/>
    <property type="molecule type" value="Genomic_DNA"/>
</dbReference>
<sequence length="152" mass="17199">MRMMENEYANDANHVYDIRTLLEGEAVTWLVGLFEEEEATELRAFDRFMISVCCWFEGHFLEEKAHVKLQHLKQGPRLCLHCREASHLIANCPEKHDPEIRWQDKLVQFTEPPCAGHIDPGGLDHMHSAGSGHTPDPSGGPGDPESAIPKPY</sequence>
<comment type="caution">
    <text evidence="1">The sequence shown here is derived from an EMBL/GenBank/DDBJ whole genome shotgun (WGS) entry which is preliminary data.</text>
</comment>